<comment type="similarity">
    <text evidence="2">Belongs to the RecX family.</text>
</comment>
<evidence type="ECO:0000313" key="15">
    <source>
        <dbReference type="EMBL" id="CAB5069760.1"/>
    </source>
</evidence>
<feature type="domain" description="RecX second three-helical" evidence="5">
    <location>
        <begin position="48"/>
        <end position="86"/>
    </location>
</feature>
<evidence type="ECO:0000256" key="3">
    <source>
        <dbReference type="ARBA" id="ARBA00018111"/>
    </source>
</evidence>
<dbReference type="PANTHER" id="PTHR33602:SF1">
    <property type="entry name" value="REGULATORY PROTEIN RECX FAMILY PROTEIN"/>
    <property type="match status" value="1"/>
</dbReference>
<evidence type="ECO:0000256" key="4">
    <source>
        <dbReference type="ARBA" id="ARBA00022490"/>
    </source>
</evidence>
<dbReference type="Pfam" id="PF21981">
    <property type="entry name" value="RecX_HTH3"/>
    <property type="match status" value="1"/>
</dbReference>
<protein>
    <recommendedName>
        <fullName evidence="3">Regulatory protein RecX</fullName>
    </recommendedName>
</protein>
<dbReference type="HAMAP" id="MF_01114">
    <property type="entry name" value="RecX"/>
    <property type="match status" value="1"/>
</dbReference>
<dbReference type="Pfam" id="PF21982">
    <property type="entry name" value="RecX_HTH1"/>
    <property type="match status" value="1"/>
</dbReference>
<dbReference type="EMBL" id="CAEZXO010000005">
    <property type="protein sequence ID" value="CAB4695708.1"/>
    <property type="molecule type" value="Genomic_DNA"/>
</dbReference>
<dbReference type="EMBL" id="CAEZYM010000003">
    <property type="protein sequence ID" value="CAB4720878.1"/>
    <property type="molecule type" value="Genomic_DNA"/>
</dbReference>
<dbReference type="Pfam" id="PF02631">
    <property type="entry name" value="RecX_HTH2"/>
    <property type="match status" value="1"/>
</dbReference>
<dbReference type="InterPro" id="IPR053925">
    <property type="entry name" value="RecX_HTH_3rd"/>
</dbReference>
<proteinExistence type="inferred from homology"/>
<evidence type="ECO:0000313" key="12">
    <source>
        <dbReference type="EMBL" id="CAB4858542.1"/>
    </source>
</evidence>
<dbReference type="GO" id="GO:0005737">
    <property type="term" value="C:cytoplasm"/>
    <property type="evidence" value="ECO:0007669"/>
    <property type="project" value="UniProtKB-SubCell"/>
</dbReference>
<evidence type="ECO:0000313" key="9">
    <source>
        <dbReference type="EMBL" id="CAB4695708.1"/>
    </source>
</evidence>
<evidence type="ECO:0000313" key="14">
    <source>
        <dbReference type="EMBL" id="CAB4969487.1"/>
    </source>
</evidence>
<dbReference type="PANTHER" id="PTHR33602">
    <property type="entry name" value="REGULATORY PROTEIN RECX FAMILY PROTEIN"/>
    <property type="match status" value="1"/>
</dbReference>
<evidence type="ECO:0000313" key="13">
    <source>
        <dbReference type="EMBL" id="CAB4944734.1"/>
    </source>
</evidence>
<evidence type="ECO:0000313" key="10">
    <source>
        <dbReference type="EMBL" id="CAB4720878.1"/>
    </source>
</evidence>
<dbReference type="EMBL" id="CAFBQX010000001">
    <property type="protein sequence ID" value="CAB5069760.1"/>
    <property type="molecule type" value="Genomic_DNA"/>
</dbReference>
<comment type="subcellular location">
    <subcellularLocation>
        <location evidence="1">Cytoplasm</location>
    </subcellularLocation>
</comment>
<dbReference type="EMBL" id="CAFBOC010000002">
    <property type="protein sequence ID" value="CAB4969487.1"/>
    <property type="molecule type" value="Genomic_DNA"/>
</dbReference>
<evidence type="ECO:0000256" key="2">
    <source>
        <dbReference type="ARBA" id="ARBA00009695"/>
    </source>
</evidence>
<accession>A0A6J7LMS4</accession>
<dbReference type="Gene3D" id="1.10.10.10">
    <property type="entry name" value="Winged helix-like DNA-binding domain superfamily/Winged helix DNA-binding domain"/>
    <property type="match status" value="3"/>
</dbReference>
<organism evidence="14">
    <name type="scientific">freshwater metagenome</name>
    <dbReference type="NCBI Taxonomy" id="449393"/>
    <lineage>
        <taxon>unclassified sequences</taxon>
        <taxon>metagenomes</taxon>
        <taxon>ecological metagenomes</taxon>
    </lineage>
</organism>
<reference evidence="14" key="1">
    <citation type="submission" date="2020-05" db="EMBL/GenBank/DDBJ databases">
        <authorList>
            <person name="Chiriac C."/>
            <person name="Salcher M."/>
            <person name="Ghai R."/>
            <person name="Kavagutti S V."/>
        </authorList>
    </citation>
    <scope>NUCLEOTIDE SEQUENCE</scope>
</reference>
<evidence type="ECO:0000259" key="5">
    <source>
        <dbReference type="Pfam" id="PF02631"/>
    </source>
</evidence>
<feature type="domain" description="RecX first three-helical" evidence="7">
    <location>
        <begin position="4"/>
        <end position="41"/>
    </location>
</feature>
<dbReference type="InterPro" id="IPR053924">
    <property type="entry name" value="RecX_HTH_2nd"/>
</dbReference>
<dbReference type="InterPro" id="IPR003783">
    <property type="entry name" value="Regulatory_RecX"/>
</dbReference>
<keyword evidence="4" id="KW-0963">Cytoplasm</keyword>
<dbReference type="EMBL" id="CAFBLD010000002">
    <property type="protein sequence ID" value="CAB4858542.1"/>
    <property type="molecule type" value="Genomic_DNA"/>
</dbReference>
<evidence type="ECO:0000259" key="6">
    <source>
        <dbReference type="Pfam" id="PF21981"/>
    </source>
</evidence>
<evidence type="ECO:0000313" key="8">
    <source>
        <dbReference type="EMBL" id="CAB4338199.1"/>
    </source>
</evidence>
<dbReference type="EMBL" id="CAESAE010000004">
    <property type="protein sequence ID" value="CAB4338199.1"/>
    <property type="molecule type" value="Genomic_DNA"/>
</dbReference>
<dbReference type="GO" id="GO:0006282">
    <property type="term" value="P:regulation of DNA repair"/>
    <property type="evidence" value="ECO:0007669"/>
    <property type="project" value="InterPro"/>
</dbReference>
<evidence type="ECO:0000259" key="7">
    <source>
        <dbReference type="Pfam" id="PF21982"/>
    </source>
</evidence>
<dbReference type="EMBL" id="CAFBNH010000004">
    <property type="protein sequence ID" value="CAB4944734.1"/>
    <property type="molecule type" value="Genomic_DNA"/>
</dbReference>
<sequence>MAETIALVALGPRAKSRGELFAHLKRRGIAEEVANAVLYRLQEQGHINDEEFARAWSQSRQRSKKLSKRVIATQLRSKGVPAEIIELVTSEIHPDDEYALALELATRKHRPIAHLDSEVIRRRVHGALSRRGFSMSVISAVMREIGI</sequence>
<dbReference type="EMBL" id="CAEZZW010000001">
    <property type="protein sequence ID" value="CAB4773142.1"/>
    <property type="molecule type" value="Genomic_DNA"/>
</dbReference>
<dbReference type="InterPro" id="IPR036388">
    <property type="entry name" value="WH-like_DNA-bd_sf"/>
</dbReference>
<dbReference type="AlphaFoldDB" id="A0A6J7LMS4"/>
<name>A0A6J7LMS4_9ZZZZ</name>
<dbReference type="InterPro" id="IPR053926">
    <property type="entry name" value="RecX_HTH_1st"/>
</dbReference>
<evidence type="ECO:0000256" key="1">
    <source>
        <dbReference type="ARBA" id="ARBA00004496"/>
    </source>
</evidence>
<evidence type="ECO:0000313" key="11">
    <source>
        <dbReference type="EMBL" id="CAB4773142.1"/>
    </source>
</evidence>
<feature type="domain" description="RecX third three-helical" evidence="6">
    <location>
        <begin position="95"/>
        <end position="142"/>
    </location>
</feature>
<gene>
    <name evidence="9" type="ORF">UFOPK2510_00983</name>
    <name evidence="10" type="ORF">UFOPK2718_00472</name>
    <name evidence="11" type="ORF">UFOPK2936_00328</name>
    <name evidence="12" type="ORF">UFOPK3328_00332</name>
    <name evidence="13" type="ORF">UFOPK3779_00797</name>
    <name evidence="14" type="ORF">UFOPK3913_00255</name>
    <name evidence="8" type="ORF">UFOPK4107_00772</name>
    <name evidence="15" type="ORF">UFOPK4403_00101</name>
</gene>